<feature type="domain" description="EGF-like" evidence="1">
    <location>
        <begin position="1145"/>
        <end position="1176"/>
    </location>
</feature>
<accession>Q24DM6</accession>
<feature type="domain" description="EGF-like" evidence="1">
    <location>
        <begin position="368"/>
        <end position="410"/>
    </location>
</feature>
<feature type="domain" description="EGF-like" evidence="1">
    <location>
        <begin position="161"/>
        <end position="203"/>
    </location>
</feature>
<name>Q24DM6_TETTS</name>
<feature type="domain" description="EGF-like" evidence="1">
    <location>
        <begin position="236"/>
        <end position="278"/>
    </location>
</feature>
<dbReference type="SUPFAM" id="SSF57184">
    <property type="entry name" value="Growth factor receptor domain"/>
    <property type="match status" value="11"/>
</dbReference>
<dbReference type="RefSeq" id="XP_001026132.3">
    <property type="nucleotide sequence ID" value="XM_001026132.3"/>
</dbReference>
<feature type="domain" description="EGF-like" evidence="1">
    <location>
        <begin position="858"/>
        <end position="891"/>
    </location>
</feature>
<proteinExistence type="predicted"/>
<dbReference type="eggNOG" id="KOG3525">
    <property type="taxonomic scope" value="Eukaryota"/>
</dbReference>
<dbReference type="KEGG" id="tet:TTHERM_01144950"/>
<dbReference type="SMART" id="SM00181">
    <property type="entry name" value="EGF"/>
    <property type="match status" value="19"/>
</dbReference>
<feature type="domain" description="EGF-like" evidence="1">
    <location>
        <begin position="1006"/>
        <end position="1039"/>
    </location>
</feature>
<feature type="domain" description="EGF-like" evidence="1">
    <location>
        <begin position="279"/>
        <end position="309"/>
    </location>
</feature>
<protein>
    <recommendedName>
        <fullName evidence="1">EGF-like domain-containing protein</fullName>
    </recommendedName>
</protein>
<feature type="domain" description="EGF-like" evidence="1">
    <location>
        <begin position="411"/>
        <end position="441"/>
    </location>
</feature>
<feature type="domain" description="EGF-like" evidence="1">
    <location>
        <begin position="668"/>
        <end position="710"/>
    </location>
</feature>
<dbReference type="PANTHER" id="PTHR46987">
    <property type="entry name" value="NEUROHYPOPHYSIAL HORMONES, N-TERMINAL DOMAIN CONTAINING PROTEIN"/>
    <property type="match status" value="1"/>
</dbReference>
<dbReference type="InParanoid" id="Q24DM6"/>
<feature type="domain" description="EGF-like" evidence="1">
    <location>
        <begin position="935"/>
        <end position="965"/>
    </location>
</feature>
<feature type="domain" description="EGF-like" evidence="1">
    <location>
        <begin position="636"/>
        <end position="666"/>
    </location>
</feature>
<feature type="domain" description="EGF-like" evidence="1">
    <location>
        <begin position="785"/>
        <end position="815"/>
    </location>
</feature>
<evidence type="ECO:0000313" key="3">
    <source>
        <dbReference type="Proteomes" id="UP000009168"/>
    </source>
</evidence>
<dbReference type="Gene3D" id="2.10.220.10">
    <property type="entry name" value="Hormone Receptor, Insulin-like Growth Factor Receptor 1, Chain A, domain 2"/>
    <property type="match status" value="15"/>
</dbReference>
<keyword evidence="3" id="KW-1185">Reference proteome</keyword>
<dbReference type="InterPro" id="IPR006212">
    <property type="entry name" value="Furin_repeat"/>
</dbReference>
<dbReference type="Proteomes" id="UP000009168">
    <property type="component" value="Unassembled WGS sequence"/>
</dbReference>
<dbReference type="SMART" id="SM00261">
    <property type="entry name" value="FU"/>
    <property type="match status" value="15"/>
</dbReference>
<gene>
    <name evidence="2" type="ORF">TTHERM_01144950</name>
</gene>
<dbReference type="OrthoDB" id="25879at2759"/>
<organism evidence="2 3">
    <name type="scientific">Tetrahymena thermophila (strain SB210)</name>
    <dbReference type="NCBI Taxonomy" id="312017"/>
    <lineage>
        <taxon>Eukaryota</taxon>
        <taxon>Sar</taxon>
        <taxon>Alveolata</taxon>
        <taxon>Ciliophora</taxon>
        <taxon>Intramacronucleata</taxon>
        <taxon>Oligohymenophorea</taxon>
        <taxon>Hymenostomatida</taxon>
        <taxon>Tetrahymenina</taxon>
        <taxon>Tetrahymenidae</taxon>
        <taxon>Tetrahymena</taxon>
    </lineage>
</organism>
<dbReference type="InterPro" id="IPR009030">
    <property type="entry name" value="Growth_fac_rcpt_cys_sf"/>
</dbReference>
<feature type="domain" description="EGF-like" evidence="1">
    <location>
        <begin position="561"/>
        <end position="591"/>
    </location>
</feature>
<sequence>MGGFYMNGLLNCLNKCFQDSTCPCLNQPYACTSLGAKATCNSGSYIDLNGVVQPCPSNCSLLSVGVTCTICSSTGFLSIVDGTCVSSCPDTFIKNTQNQSCQCRPNSFLFQNQCFCDSGFIDDGVNCVPCPKNCNICSSQTQCTTCLSKQYLFIDGSCVSSCPTTFVSNDSTQSCTCRPNSSIQPSNKCLCNTGFVDIGGDCLPCPKNCNICSSQTQCTTCQSKQYLFTDGSCVSSCPTTFVSNDSTQSCDCRPNSSIQPSNKCLCNTGFVDIGGNCMTCPTNCNICSSQTQCTTCQKNYYLFIDGSCVSSCPTTFISNDSTQSCVCRSNSSISPENKCLCNTGFVDLGSNCCQEKYYQFIDGTCVSSCPTTFVSNDSTQSCDCRPNSSISPKKQCLCNTGFIDEGVNCVPCPSNCDTCSSETQCTTCQEKYYLFIDGTCVSSCPSTFISNDSTQSCVCRTNSSISPKKQCLCNTGFVDIAGDCVSCPINCDICLSQTQCTTCQSKYYLFIDGTCVSSCPTTFVSNDSTQSCDCRPNSSLSPGKQCLCNTGFIDLGGNCVPCPANCNICSSQTQCTTCQEKYYLFIDGTCISSCPTTFISNDSTQSCVCRPNSSISPKKQCLCNTGFVDIAGDCVSCPINCDICSSQTQCTTCQSKYYLFIDGTCVASCPTTFVSNDSTQSCDCRPNSSISPGNLCACNNGYIDVAGSCLACTANCLNCASQKICKVCTSGYYLFPDGTCVNPCPPTFVIDKSNQSCTCRVNSTLSANVCPCNTGYIDLGGDCLPCGSNCDQCSTQSTCTTCSQGYFLFIDGSCVSKCPPTFTIDSTNTKCICRSNSSLQNKTQTCPCNVQYLDVLGICQQCPSNCDQCSSQLVCKVCSSGFYLAIDNTCVSYCPTPFVKDQTNTKCICRPYSTLQKNTCPCNTGYIDLGGNCLQCGSNCDQCSTQTTCTACSKGYFLFIDGTCVSNCPSTFTVDSTNTKCICRSNSSLQNQTCPCNIQYLDVLGVCQQCPSNCDQCSSQTACKVCTSGFYLTIDNTCVSQCPTTFVKDSTNTKCICRPNSTLQNQVCPCISSGYIDLNDVCQPCSSQCEKCSSQTVCVTCIIGYYLTINASCSSSCPTSFIQNPFNRKCVCLTSSNLINGICIPCDSNCQTCSVVNNKQCTSCFDGFILKDSTCLQQYQTYNSTVFTKQKIQLIKQITQTEQQISSYGSIGLSAALNVMSSSSFGVSQSGLTFQRLSYLILVKTNFPAHIFQLINSLKETEHLNQSMNLLLAHGGGLSVIKQKLMNYYDIEMMHQENFKNLVKVNYWSRKKKRK</sequence>
<evidence type="ECO:0000313" key="2">
    <source>
        <dbReference type="EMBL" id="EAS05887.3"/>
    </source>
</evidence>
<evidence type="ECO:0000259" key="1">
    <source>
        <dbReference type="SMART" id="SM00181"/>
    </source>
</evidence>
<feature type="domain" description="EGF-like" evidence="1">
    <location>
        <begin position="711"/>
        <end position="741"/>
    </location>
</feature>
<feature type="domain" description="EGF-like" evidence="1">
    <location>
        <begin position="486"/>
        <end position="516"/>
    </location>
</feature>
<reference evidence="3" key="1">
    <citation type="journal article" date="2006" name="PLoS Biol.">
        <title>Macronuclear genome sequence of the ciliate Tetrahymena thermophila, a model eukaryote.</title>
        <authorList>
            <person name="Eisen J.A."/>
            <person name="Coyne R.S."/>
            <person name="Wu M."/>
            <person name="Wu D."/>
            <person name="Thiagarajan M."/>
            <person name="Wortman J.R."/>
            <person name="Badger J.H."/>
            <person name="Ren Q."/>
            <person name="Amedeo P."/>
            <person name="Jones K.M."/>
            <person name="Tallon L.J."/>
            <person name="Delcher A.L."/>
            <person name="Salzberg S.L."/>
            <person name="Silva J.C."/>
            <person name="Haas B.J."/>
            <person name="Majoros W.H."/>
            <person name="Farzad M."/>
            <person name="Carlton J.M."/>
            <person name="Smith R.K. Jr."/>
            <person name="Garg J."/>
            <person name="Pearlman R.E."/>
            <person name="Karrer K.M."/>
            <person name="Sun L."/>
            <person name="Manning G."/>
            <person name="Elde N.C."/>
            <person name="Turkewitz A.P."/>
            <person name="Asai D.J."/>
            <person name="Wilkes D.E."/>
            <person name="Wang Y."/>
            <person name="Cai H."/>
            <person name="Collins K."/>
            <person name="Stewart B.A."/>
            <person name="Lee S.R."/>
            <person name="Wilamowska K."/>
            <person name="Weinberg Z."/>
            <person name="Ruzzo W.L."/>
            <person name="Wloga D."/>
            <person name="Gaertig J."/>
            <person name="Frankel J."/>
            <person name="Tsao C.-C."/>
            <person name="Gorovsky M.A."/>
            <person name="Keeling P.J."/>
            <person name="Waller R.F."/>
            <person name="Patron N.J."/>
            <person name="Cherry J.M."/>
            <person name="Stover N.A."/>
            <person name="Krieger C.J."/>
            <person name="del Toro C."/>
            <person name="Ryder H.F."/>
            <person name="Williamson S.C."/>
            <person name="Barbeau R.A."/>
            <person name="Hamilton E.P."/>
            <person name="Orias E."/>
        </authorList>
    </citation>
    <scope>NUCLEOTIDE SEQUENCE [LARGE SCALE GENOMIC DNA]</scope>
    <source>
        <strain evidence="3">SB210</strain>
    </source>
</reference>
<feature type="domain" description="EGF-like" evidence="1">
    <location>
        <begin position="39"/>
        <end position="85"/>
    </location>
</feature>
<feature type="domain" description="EGF-like" evidence="1">
    <location>
        <begin position="1084"/>
        <end position="1114"/>
    </location>
</feature>
<dbReference type="InterPro" id="IPR051514">
    <property type="entry name" value="R-spondin"/>
</dbReference>
<feature type="domain" description="EGF-like" evidence="1">
    <location>
        <begin position="87"/>
        <end position="128"/>
    </location>
</feature>
<dbReference type="HOGENOM" id="CLU_238125_0_0_1"/>
<dbReference type="PANTHER" id="PTHR46987:SF7">
    <property type="entry name" value="TNFR-CYS DOMAIN-CONTAINING PROTEIN"/>
    <property type="match status" value="1"/>
</dbReference>
<feature type="domain" description="EGF-like" evidence="1">
    <location>
        <begin position="518"/>
        <end position="560"/>
    </location>
</feature>
<dbReference type="EMBL" id="GG662317">
    <property type="protein sequence ID" value="EAS05887.3"/>
    <property type="molecule type" value="Genomic_DNA"/>
</dbReference>
<dbReference type="GeneID" id="7837177"/>
<dbReference type="CDD" id="cd00064">
    <property type="entry name" value="FU"/>
    <property type="match status" value="1"/>
</dbReference>
<dbReference type="InterPro" id="IPR000742">
    <property type="entry name" value="EGF"/>
</dbReference>